<evidence type="ECO:0000259" key="3">
    <source>
        <dbReference type="SMART" id="SM00822"/>
    </source>
</evidence>
<dbReference type="SMART" id="SM00822">
    <property type="entry name" value="PKS_KR"/>
    <property type="match status" value="1"/>
</dbReference>
<organism evidence="4 5">
    <name type="scientific">Hymenobacter jejuensis</name>
    <dbReference type="NCBI Taxonomy" id="2502781"/>
    <lineage>
        <taxon>Bacteria</taxon>
        <taxon>Pseudomonadati</taxon>
        <taxon>Bacteroidota</taxon>
        <taxon>Cytophagia</taxon>
        <taxon>Cytophagales</taxon>
        <taxon>Hymenobacteraceae</taxon>
        <taxon>Hymenobacter</taxon>
    </lineage>
</organism>
<sequence>MNRLDNKVAVITGGTSGIGLATAHEFVAQGASVLVTGRTQESVAKVAAELGERGYGIVSDTGSLSDIRALPQAVAAHFPQIDILFINAGIAKFTPIADVTEAIFDESMTPNFKGAYFTIQALLPLLRDGSSIILNTSVNAHMGVANASLYAASKAALLSLSRNLSAELLPRRIRVNAISPGPVATPLHSAAKLGISAEQLRQMDESTVKQVPLGRYGTPEEIARAALFFASDDSSFVLGAELIVDGGMITL</sequence>
<evidence type="ECO:0000313" key="5">
    <source>
        <dbReference type="Proteomes" id="UP000305398"/>
    </source>
</evidence>
<dbReference type="FunFam" id="3.40.50.720:FF:000084">
    <property type="entry name" value="Short-chain dehydrogenase reductase"/>
    <property type="match status" value="1"/>
</dbReference>
<evidence type="ECO:0000256" key="1">
    <source>
        <dbReference type="ARBA" id="ARBA00006484"/>
    </source>
</evidence>
<accession>A0A5B8A4F0</accession>
<dbReference type="PRINTS" id="PR00081">
    <property type="entry name" value="GDHRDH"/>
</dbReference>
<keyword evidence="5" id="KW-1185">Reference proteome</keyword>
<evidence type="ECO:0000313" key="4">
    <source>
        <dbReference type="EMBL" id="QDA61586.1"/>
    </source>
</evidence>
<dbReference type="OrthoDB" id="9804104at2"/>
<dbReference type="InterPro" id="IPR036291">
    <property type="entry name" value="NAD(P)-bd_dom_sf"/>
</dbReference>
<dbReference type="PANTHER" id="PTHR43669">
    <property type="entry name" value="5-KETO-D-GLUCONATE 5-REDUCTASE"/>
    <property type="match status" value="1"/>
</dbReference>
<protein>
    <submittedName>
        <fullName evidence="4">SDR family oxidoreductase</fullName>
    </submittedName>
</protein>
<dbReference type="CDD" id="cd05233">
    <property type="entry name" value="SDR_c"/>
    <property type="match status" value="1"/>
</dbReference>
<dbReference type="AlphaFoldDB" id="A0A5B8A4F0"/>
<dbReference type="Pfam" id="PF13561">
    <property type="entry name" value="adh_short_C2"/>
    <property type="match status" value="1"/>
</dbReference>
<keyword evidence="2" id="KW-0560">Oxidoreductase</keyword>
<dbReference type="EMBL" id="CP040896">
    <property type="protein sequence ID" value="QDA61586.1"/>
    <property type="molecule type" value="Genomic_DNA"/>
</dbReference>
<dbReference type="PROSITE" id="PS00061">
    <property type="entry name" value="ADH_SHORT"/>
    <property type="match status" value="1"/>
</dbReference>
<dbReference type="InterPro" id="IPR002347">
    <property type="entry name" value="SDR_fam"/>
</dbReference>
<dbReference type="KEGG" id="hyj:FHG12_16435"/>
<dbReference type="SUPFAM" id="SSF51735">
    <property type="entry name" value="NAD(P)-binding Rossmann-fold domains"/>
    <property type="match status" value="1"/>
</dbReference>
<dbReference type="GO" id="GO:0016491">
    <property type="term" value="F:oxidoreductase activity"/>
    <property type="evidence" value="ECO:0007669"/>
    <property type="project" value="UniProtKB-KW"/>
</dbReference>
<reference evidence="4 5" key="1">
    <citation type="submission" date="2019-06" db="EMBL/GenBank/DDBJ databases">
        <authorList>
            <person name="Srinivasan S."/>
        </authorList>
    </citation>
    <scope>NUCLEOTIDE SEQUENCE [LARGE SCALE GENOMIC DNA]</scope>
    <source>
        <strain evidence="4 5">17J68-5</strain>
    </source>
</reference>
<dbReference type="Gene3D" id="3.40.50.720">
    <property type="entry name" value="NAD(P)-binding Rossmann-like Domain"/>
    <property type="match status" value="1"/>
</dbReference>
<dbReference type="Proteomes" id="UP000305398">
    <property type="component" value="Chromosome"/>
</dbReference>
<dbReference type="NCBIfam" id="NF005075">
    <property type="entry name" value="PRK06500.1"/>
    <property type="match status" value="1"/>
</dbReference>
<dbReference type="PRINTS" id="PR00080">
    <property type="entry name" value="SDRFAMILY"/>
</dbReference>
<dbReference type="InterPro" id="IPR057326">
    <property type="entry name" value="KR_dom"/>
</dbReference>
<comment type="similarity">
    <text evidence="1">Belongs to the short-chain dehydrogenases/reductases (SDR) family.</text>
</comment>
<name>A0A5B8A4F0_9BACT</name>
<proteinExistence type="inferred from homology"/>
<dbReference type="InterPro" id="IPR020904">
    <property type="entry name" value="Sc_DH/Rdtase_CS"/>
</dbReference>
<evidence type="ECO:0000256" key="2">
    <source>
        <dbReference type="ARBA" id="ARBA00023002"/>
    </source>
</evidence>
<feature type="domain" description="Ketoreductase" evidence="3">
    <location>
        <begin position="7"/>
        <end position="181"/>
    </location>
</feature>
<dbReference type="RefSeq" id="WP_139516760.1">
    <property type="nucleotide sequence ID" value="NZ_CP040896.1"/>
</dbReference>
<gene>
    <name evidence="4" type="ORF">FHG12_16435</name>
</gene>
<dbReference type="PANTHER" id="PTHR43669:SF3">
    <property type="entry name" value="ALCOHOL DEHYDROGENASE, PUTATIVE (AFU_ORTHOLOGUE AFUA_3G03445)-RELATED"/>
    <property type="match status" value="1"/>
</dbReference>